<dbReference type="Gene3D" id="1.10.260.40">
    <property type="entry name" value="lambda repressor-like DNA-binding domains"/>
    <property type="match status" value="1"/>
</dbReference>
<dbReference type="PANTHER" id="PTHR34475">
    <property type="match status" value="1"/>
</dbReference>
<dbReference type="Pfam" id="PF13413">
    <property type="entry name" value="HTH_25"/>
    <property type="match status" value="1"/>
</dbReference>
<proteinExistence type="predicted"/>
<dbReference type="AlphaFoldDB" id="A0A0G1VSJ6"/>
<dbReference type="EMBL" id="LCOQ01000002">
    <property type="protein sequence ID" value="KKU81103.1"/>
    <property type="molecule type" value="Genomic_DNA"/>
</dbReference>
<dbReference type="InterPro" id="IPR010982">
    <property type="entry name" value="Lambda_DNA-bd_dom_sf"/>
</dbReference>
<organism evidence="2 3">
    <name type="scientific">Candidatus Gottesmanbacteria bacterium GW2011_GWA1_47_8</name>
    <dbReference type="NCBI Taxonomy" id="1618438"/>
    <lineage>
        <taxon>Bacteria</taxon>
        <taxon>Candidatus Gottesmaniibacteriota</taxon>
    </lineage>
</organism>
<dbReference type="InterPro" id="IPR050400">
    <property type="entry name" value="Bact_Cytoskel_RodZ"/>
</dbReference>
<dbReference type="CDD" id="cd00093">
    <property type="entry name" value="HTH_XRE"/>
    <property type="match status" value="1"/>
</dbReference>
<name>A0A0G1VSJ6_9BACT</name>
<dbReference type="GO" id="GO:0003677">
    <property type="term" value="F:DNA binding"/>
    <property type="evidence" value="ECO:0007669"/>
    <property type="project" value="InterPro"/>
</dbReference>
<comment type="caution">
    <text evidence="2">The sequence shown here is derived from an EMBL/GenBank/DDBJ whole genome shotgun (WGS) entry which is preliminary data.</text>
</comment>
<dbReference type="SMART" id="SM00530">
    <property type="entry name" value="HTH_XRE"/>
    <property type="match status" value="1"/>
</dbReference>
<dbReference type="SUPFAM" id="SSF47413">
    <property type="entry name" value="lambda repressor-like DNA-binding domains"/>
    <property type="match status" value="1"/>
</dbReference>
<protein>
    <submittedName>
        <fullName evidence="2">Helix-turn-helix domain-containing protein</fullName>
    </submittedName>
</protein>
<dbReference type="PANTHER" id="PTHR34475:SF1">
    <property type="entry name" value="CYTOSKELETON PROTEIN RODZ"/>
    <property type="match status" value="1"/>
</dbReference>
<dbReference type="Proteomes" id="UP000034212">
    <property type="component" value="Unassembled WGS sequence"/>
</dbReference>
<accession>A0A0G1VSJ6</accession>
<evidence type="ECO:0000313" key="2">
    <source>
        <dbReference type="EMBL" id="KKU81103.1"/>
    </source>
</evidence>
<evidence type="ECO:0000259" key="1">
    <source>
        <dbReference type="SMART" id="SM00530"/>
    </source>
</evidence>
<evidence type="ECO:0000313" key="3">
    <source>
        <dbReference type="Proteomes" id="UP000034212"/>
    </source>
</evidence>
<feature type="domain" description="HTH cro/C1-type" evidence="1">
    <location>
        <begin position="7"/>
        <end position="63"/>
    </location>
</feature>
<dbReference type="InterPro" id="IPR001387">
    <property type="entry name" value="Cro/C1-type_HTH"/>
</dbReference>
<gene>
    <name evidence="2" type="ORF">UY08_C0002G0016</name>
</gene>
<reference evidence="2 3" key="1">
    <citation type="journal article" date="2015" name="Nature">
        <title>rRNA introns, odd ribosomes, and small enigmatic genomes across a large radiation of phyla.</title>
        <authorList>
            <person name="Brown C.T."/>
            <person name="Hug L.A."/>
            <person name="Thomas B.C."/>
            <person name="Sharon I."/>
            <person name="Castelle C.J."/>
            <person name="Singh A."/>
            <person name="Wilkins M.J."/>
            <person name="Williams K.H."/>
            <person name="Banfield J.F."/>
        </authorList>
    </citation>
    <scope>NUCLEOTIDE SEQUENCE [LARGE SCALE GENOMIC DNA]</scope>
</reference>
<sequence length="150" mass="16586">MKTVGSIFREAREKKHLTLEHVERATKIRKKFLSDIERDDYENLPSAAYAKGFVKNYSDFLGLDAASVLAYFRRQTEEVSKISLLPKKDDATLASRAAANDAGKIFSTPGRCFGCYFYWIPDASVSDDPASADGIVGIAKGKFDFSGAEN</sequence>